<organism evidence="6 7">
    <name type="scientific">Methylobrevis albus</name>
    <dbReference type="NCBI Taxonomy" id="2793297"/>
    <lineage>
        <taxon>Bacteria</taxon>
        <taxon>Pseudomonadati</taxon>
        <taxon>Pseudomonadota</taxon>
        <taxon>Alphaproteobacteria</taxon>
        <taxon>Hyphomicrobiales</taxon>
        <taxon>Pleomorphomonadaceae</taxon>
        <taxon>Methylobrevis</taxon>
    </lineage>
</organism>
<keyword evidence="3" id="KW-0804">Transcription</keyword>
<keyword evidence="1" id="KW-0805">Transcription regulation</keyword>
<dbReference type="NCBIfam" id="TIGR02018">
    <property type="entry name" value="his_ut_repres"/>
    <property type="match status" value="1"/>
</dbReference>
<dbReference type="SMART" id="SM00866">
    <property type="entry name" value="UTRA"/>
    <property type="match status" value="1"/>
</dbReference>
<reference evidence="6" key="1">
    <citation type="submission" date="2020-12" db="EMBL/GenBank/DDBJ databases">
        <title>Methylobrevis albus sp. nov., isolated from fresh water lack sediment.</title>
        <authorList>
            <person name="Zou Q."/>
        </authorList>
    </citation>
    <scope>NUCLEOTIDE SEQUENCE</scope>
    <source>
        <strain evidence="6">L22</strain>
    </source>
</reference>
<dbReference type="GO" id="GO:0003700">
    <property type="term" value="F:DNA-binding transcription factor activity"/>
    <property type="evidence" value="ECO:0007669"/>
    <property type="project" value="UniProtKB-UniRule"/>
</dbReference>
<dbReference type="InterPro" id="IPR000524">
    <property type="entry name" value="Tscrpt_reg_HTH_GntR"/>
</dbReference>
<dbReference type="SMART" id="SM00345">
    <property type="entry name" value="HTH_GNTR"/>
    <property type="match status" value="1"/>
</dbReference>
<accession>A0A931MXK6</accession>
<dbReference type="CDD" id="cd07377">
    <property type="entry name" value="WHTH_GntR"/>
    <property type="match status" value="1"/>
</dbReference>
<dbReference type="PANTHER" id="PTHR44846:SF16">
    <property type="entry name" value="TRANSCRIPTIONAL REGULATOR PHNF-RELATED"/>
    <property type="match status" value="1"/>
</dbReference>
<dbReference type="GO" id="GO:0045892">
    <property type="term" value="P:negative regulation of DNA-templated transcription"/>
    <property type="evidence" value="ECO:0007669"/>
    <property type="project" value="UniProtKB-UniRule"/>
</dbReference>
<dbReference type="InterPro" id="IPR028978">
    <property type="entry name" value="Chorismate_lyase_/UTRA_dom_sf"/>
</dbReference>
<evidence type="ECO:0000259" key="5">
    <source>
        <dbReference type="PROSITE" id="PS50949"/>
    </source>
</evidence>
<dbReference type="InterPro" id="IPR010248">
    <property type="entry name" value="His_ut_repres"/>
</dbReference>
<keyword evidence="2" id="KW-0238">DNA-binding</keyword>
<comment type="caution">
    <text evidence="6">The sequence shown here is derived from an EMBL/GenBank/DDBJ whole genome shotgun (WGS) entry which is preliminary data.</text>
</comment>
<sequence length="247" mass="27223">MTLDSGLSEQAGPLYEKVKDYIRRNIEAGHWTTDTRLPSENDLVAQLGVSRMTVHRALRELTAAGLLRRIQGVGTFVAVPRPQSALVEINDIAAEIRARGHAHRSKVLRLETVTASTELMLGFEMTSRRPLYHSVVVHFENDMPVQREERFVNPALVPGYAAQDFSTRTTFDYLQSQAPLTEVEHVITAVAADAAMAAELAVPPGDPCLLLHRRTWSGATVATVNRLTYVGSRYALGSRYLTGTRAG</sequence>
<dbReference type="Gene3D" id="3.40.1410.10">
    <property type="entry name" value="Chorismate lyase-like"/>
    <property type="match status" value="1"/>
</dbReference>
<dbReference type="FunFam" id="1.10.10.10:FF:000079">
    <property type="entry name" value="GntR family transcriptional regulator"/>
    <property type="match status" value="1"/>
</dbReference>
<evidence type="ECO:0000256" key="4">
    <source>
        <dbReference type="NCBIfam" id="TIGR02018"/>
    </source>
</evidence>
<evidence type="ECO:0000256" key="3">
    <source>
        <dbReference type="ARBA" id="ARBA00023163"/>
    </source>
</evidence>
<feature type="domain" description="HTH gntR-type" evidence="5">
    <location>
        <begin position="12"/>
        <end position="80"/>
    </location>
</feature>
<protein>
    <recommendedName>
        <fullName evidence="4">Histidine utilization repressor</fullName>
    </recommendedName>
</protein>
<dbReference type="AlphaFoldDB" id="A0A931MXK6"/>
<dbReference type="SUPFAM" id="SSF46785">
    <property type="entry name" value="Winged helix' DNA-binding domain"/>
    <property type="match status" value="1"/>
</dbReference>
<dbReference type="InterPro" id="IPR050679">
    <property type="entry name" value="Bact_HTH_transcr_reg"/>
</dbReference>
<evidence type="ECO:0000256" key="1">
    <source>
        <dbReference type="ARBA" id="ARBA00023015"/>
    </source>
</evidence>
<dbReference type="PROSITE" id="PS50949">
    <property type="entry name" value="HTH_GNTR"/>
    <property type="match status" value="1"/>
</dbReference>
<dbReference type="PRINTS" id="PR00035">
    <property type="entry name" value="HTHGNTR"/>
</dbReference>
<dbReference type="Pfam" id="PF07702">
    <property type="entry name" value="UTRA"/>
    <property type="match status" value="1"/>
</dbReference>
<dbReference type="EMBL" id="JADZLT010000040">
    <property type="protein sequence ID" value="MBH0237025.1"/>
    <property type="molecule type" value="Genomic_DNA"/>
</dbReference>
<evidence type="ECO:0000313" key="7">
    <source>
        <dbReference type="Proteomes" id="UP000631694"/>
    </source>
</evidence>
<dbReference type="PANTHER" id="PTHR44846">
    <property type="entry name" value="MANNOSYL-D-GLYCERATE TRANSPORT/METABOLISM SYSTEM REPRESSOR MNGR-RELATED"/>
    <property type="match status" value="1"/>
</dbReference>
<proteinExistence type="predicted"/>
<dbReference type="RefSeq" id="WP_197310103.1">
    <property type="nucleotide sequence ID" value="NZ_JADZLT010000040.1"/>
</dbReference>
<dbReference type="InterPro" id="IPR036390">
    <property type="entry name" value="WH_DNA-bd_sf"/>
</dbReference>
<dbReference type="InterPro" id="IPR036388">
    <property type="entry name" value="WH-like_DNA-bd_sf"/>
</dbReference>
<dbReference type="InterPro" id="IPR011663">
    <property type="entry name" value="UTRA"/>
</dbReference>
<dbReference type="GO" id="GO:0003677">
    <property type="term" value="F:DNA binding"/>
    <property type="evidence" value="ECO:0007669"/>
    <property type="project" value="UniProtKB-UniRule"/>
</dbReference>
<dbReference type="Proteomes" id="UP000631694">
    <property type="component" value="Unassembled WGS sequence"/>
</dbReference>
<keyword evidence="7" id="KW-1185">Reference proteome</keyword>
<dbReference type="Gene3D" id="1.10.10.10">
    <property type="entry name" value="Winged helix-like DNA-binding domain superfamily/Winged helix DNA-binding domain"/>
    <property type="match status" value="1"/>
</dbReference>
<evidence type="ECO:0000256" key="2">
    <source>
        <dbReference type="ARBA" id="ARBA00023125"/>
    </source>
</evidence>
<gene>
    <name evidence="6" type="primary">hutC</name>
    <name evidence="6" type="ORF">I5731_04250</name>
</gene>
<dbReference type="GO" id="GO:0006547">
    <property type="term" value="P:L-histidine metabolic process"/>
    <property type="evidence" value="ECO:0007669"/>
    <property type="project" value="UniProtKB-UniRule"/>
</dbReference>
<dbReference type="SUPFAM" id="SSF64288">
    <property type="entry name" value="Chorismate lyase-like"/>
    <property type="match status" value="1"/>
</dbReference>
<evidence type="ECO:0000313" key="6">
    <source>
        <dbReference type="EMBL" id="MBH0237025.1"/>
    </source>
</evidence>
<name>A0A931MXK6_9HYPH</name>
<dbReference type="Pfam" id="PF00392">
    <property type="entry name" value="GntR"/>
    <property type="match status" value="1"/>
</dbReference>